<dbReference type="CDD" id="cd18793">
    <property type="entry name" value="SF2_C_SNF"/>
    <property type="match status" value="1"/>
</dbReference>
<dbReference type="Gene3D" id="3.40.50.10810">
    <property type="entry name" value="Tandem AAA-ATPase domain"/>
    <property type="match status" value="1"/>
</dbReference>
<evidence type="ECO:0000259" key="6">
    <source>
        <dbReference type="PROSITE" id="PS51194"/>
    </source>
</evidence>
<reference evidence="7" key="1">
    <citation type="journal article" date="2019" name="Environ. Microbiol.">
        <title>Fungal ecological strategies reflected in gene transcription - a case study of two litter decomposers.</title>
        <authorList>
            <person name="Barbi F."/>
            <person name="Kohler A."/>
            <person name="Barry K."/>
            <person name="Baskaran P."/>
            <person name="Daum C."/>
            <person name="Fauchery L."/>
            <person name="Ihrmark K."/>
            <person name="Kuo A."/>
            <person name="LaButti K."/>
            <person name="Lipzen A."/>
            <person name="Morin E."/>
            <person name="Grigoriev I.V."/>
            <person name="Henrissat B."/>
            <person name="Lindahl B."/>
            <person name="Martin F."/>
        </authorList>
    </citation>
    <scope>NUCLEOTIDE SEQUENCE</scope>
    <source>
        <strain evidence="7">JB14</strain>
    </source>
</reference>
<name>A0A6A4IU57_9AGAR</name>
<evidence type="ECO:0000256" key="2">
    <source>
        <dbReference type="ARBA" id="ARBA00022801"/>
    </source>
</evidence>
<feature type="region of interest" description="Disordered" evidence="5">
    <location>
        <begin position="915"/>
        <end position="938"/>
    </location>
</feature>
<dbReference type="InterPro" id="IPR014001">
    <property type="entry name" value="Helicase_ATP-bd"/>
</dbReference>
<dbReference type="GO" id="GO:0006281">
    <property type="term" value="P:DNA repair"/>
    <property type="evidence" value="ECO:0007669"/>
    <property type="project" value="TreeGrafter"/>
</dbReference>
<proteinExistence type="predicted"/>
<dbReference type="OrthoDB" id="2801544at2759"/>
<dbReference type="InterPro" id="IPR000330">
    <property type="entry name" value="SNF2_N"/>
</dbReference>
<dbReference type="InterPro" id="IPR027417">
    <property type="entry name" value="P-loop_NTPase"/>
</dbReference>
<dbReference type="InterPro" id="IPR038718">
    <property type="entry name" value="SNF2-like_sf"/>
</dbReference>
<gene>
    <name evidence="7" type="ORF">BT96DRAFT_249890</name>
</gene>
<keyword evidence="2" id="KW-0378">Hydrolase</keyword>
<evidence type="ECO:0000256" key="5">
    <source>
        <dbReference type="SAM" id="MobiDB-lite"/>
    </source>
</evidence>
<keyword evidence="1" id="KW-0547">Nucleotide-binding</keyword>
<organism evidence="7 8">
    <name type="scientific">Gymnopus androsaceus JB14</name>
    <dbReference type="NCBI Taxonomy" id="1447944"/>
    <lineage>
        <taxon>Eukaryota</taxon>
        <taxon>Fungi</taxon>
        <taxon>Dikarya</taxon>
        <taxon>Basidiomycota</taxon>
        <taxon>Agaricomycotina</taxon>
        <taxon>Agaricomycetes</taxon>
        <taxon>Agaricomycetidae</taxon>
        <taxon>Agaricales</taxon>
        <taxon>Marasmiineae</taxon>
        <taxon>Omphalotaceae</taxon>
        <taxon>Gymnopus</taxon>
    </lineage>
</organism>
<dbReference type="SUPFAM" id="SSF52540">
    <property type="entry name" value="P-loop containing nucleoside triphosphate hydrolases"/>
    <property type="match status" value="2"/>
</dbReference>
<dbReference type="PANTHER" id="PTHR45626">
    <property type="entry name" value="TRANSCRIPTION TERMINATION FACTOR 2-RELATED"/>
    <property type="match status" value="1"/>
</dbReference>
<dbReference type="GO" id="GO:0005634">
    <property type="term" value="C:nucleus"/>
    <property type="evidence" value="ECO:0007669"/>
    <property type="project" value="TreeGrafter"/>
</dbReference>
<evidence type="ECO:0000313" key="7">
    <source>
        <dbReference type="EMBL" id="KAE9411134.1"/>
    </source>
</evidence>
<evidence type="ECO:0000256" key="1">
    <source>
        <dbReference type="ARBA" id="ARBA00022741"/>
    </source>
</evidence>
<dbReference type="PROSITE" id="PS51194">
    <property type="entry name" value="HELICASE_CTER"/>
    <property type="match status" value="1"/>
</dbReference>
<feature type="region of interest" description="Disordered" evidence="5">
    <location>
        <begin position="587"/>
        <end position="641"/>
    </location>
</feature>
<feature type="compositionally biased region" description="Low complexity" evidence="5">
    <location>
        <begin position="1202"/>
        <end position="1216"/>
    </location>
</feature>
<keyword evidence="3" id="KW-0067">ATP-binding</keyword>
<dbReference type="Pfam" id="PF00176">
    <property type="entry name" value="SNF2-rel_dom"/>
    <property type="match status" value="1"/>
</dbReference>
<accession>A0A6A4IU57</accession>
<dbReference type="AlphaFoldDB" id="A0A6A4IU57"/>
<dbReference type="GO" id="GO:0016787">
    <property type="term" value="F:hydrolase activity"/>
    <property type="evidence" value="ECO:0007669"/>
    <property type="project" value="UniProtKB-KW"/>
</dbReference>
<dbReference type="SMART" id="SM00487">
    <property type="entry name" value="DEXDc"/>
    <property type="match status" value="1"/>
</dbReference>
<dbReference type="Proteomes" id="UP000799118">
    <property type="component" value="Unassembled WGS sequence"/>
</dbReference>
<dbReference type="GO" id="GO:0008094">
    <property type="term" value="F:ATP-dependent activity, acting on DNA"/>
    <property type="evidence" value="ECO:0007669"/>
    <property type="project" value="TreeGrafter"/>
</dbReference>
<evidence type="ECO:0000256" key="3">
    <source>
        <dbReference type="ARBA" id="ARBA00022840"/>
    </source>
</evidence>
<dbReference type="InterPro" id="IPR001650">
    <property type="entry name" value="Helicase_C-like"/>
</dbReference>
<evidence type="ECO:0000256" key="4">
    <source>
        <dbReference type="SAM" id="Coils"/>
    </source>
</evidence>
<sequence>MNCCPSCCSSCNSTSPQNPSTMSLPYSLSNFLPAGTVQISLSSGVAPTCYHVHAEDGWHAIDLNFDSGIASPASEDLVKSLMFLVQQQFIAATYRIIYANSSAQLLIARIYLIPYDLAGVNGRLSYNARKRENGQVLGLARRYMSNLLPQIMQDQESWAEGQVHSSFHPIIEYSADQRTLPQIYGDLPSPLPGLRSHSSTLARRLLDFNDPLDGLGLRSTLLRYQRESVVAMLEREESSHLDTPNPLYVPLSGLDGRIFFYQPGTTEILREQSIVSLPPGGVLCEELGTGKTVIVLALVLGTLKQLSQPEESVIDPRPVLTPLAFSHFPSGEFSWIRERVMRNPKSKKSVESHRVPTFREILLHQLCTSPDSNIADRTSEAGTAKDERRQSLSETFDQLPMYDIWRKANNPFYYHFQDVCLLRTSDRGRNNPGPRVMYLSTATLIVVPPNLISQWDRELHKHCEESPRTLIVRSKTVLPSAKELAAYDIILMSYPRFCDEDRNANLSKAYSWKVCKCPEFPGFRIPNCQCKPPDISPLLQIRWKRLVIDEGHVSSSLSTRLTPFTKLLSVQARWIVSGTPTTNLLGLSFGGSGTEEEGVMTSTPSQDELQSQSDDDDDSLFGDNEHRESPSSAPIPSTRIWSSSDSQDIQKLMNMVSQFIGVKFLADHQVIRTHLKDALLSDEGPRPGAINMLVQLMKTVMIRHRISDVEKEIILPKLTQECVLLDLHPYSVMSYNALQAAILINAIDSERTDRDYIFHPSNAEYLQLTLKNMSQLMFWSVDSNLYNVEELVENTQKMLLKVNTNQKHIREDDLALAREALHHTKLAFQNGLWREIQMHEDVPYQVSNVPLPILNVWSRLAANNPGKHFIHPDRLILLRQQVLRHPLSDEAKLCSVGSEIVEADLLSRRLHEELERKKDSPKKKLRVRSATHKSATGISTGTNDLKITSAARNVSAADKIKEMQQELRAALARLDDFDNEGTPASPTKIRIQPSLLLHKSPVAQIRVHNTVSSKLNYIIEEVQKYAAYEKFLIFSESPLTLAHVYEALNLLQIKSLQSTTQTSVLIREQLVLTFETSDVYRVFLMELKHSARGLNLVSASRVIFCEPVWQLDVESQAIKRAHRIGQVRPVSVKTLVIRGTAEEIMMERRRTLTTSGTKIPKLLEEAGMRSFIEHPEFLKSTNSGNASQVDFPLFRLPSTSQLSSTPAPTPVTATLPLPSPSHKRQRVDDEARKSPPKRIVRFG</sequence>
<dbReference type="GO" id="GO:0005524">
    <property type="term" value="F:ATP binding"/>
    <property type="evidence" value="ECO:0007669"/>
    <property type="project" value="UniProtKB-KW"/>
</dbReference>
<feature type="compositionally biased region" description="Basic residues" evidence="5">
    <location>
        <begin position="919"/>
        <end position="931"/>
    </location>
</feature>
<dbReference type="EMBL" id="ML769384">
    <property type="protein sequence ID" value="KAE9411134.1"/>
    <property type="molecule type" value="Genomic_DNA"/>
</dbReference>
<feature type="compositionally biased region" description="Basic residues" evidence="5">
    <location>
        <begin position="1234"/>
        <end position="1243"/>
    </location>
</feature>
<dbReference type="PANTHER" id="PTHR45626:SF51">
    <property type="entry name" value="SNF2-RELATED DOMAIN-CONTAINING PROTEIN"/>
    <property type="match status" value="1"/>
</dbReference>
<dbReference type="InterPro" id="IPR050628">
    <property type="entry name" value="SNF2_RAD54_helicase_TF"/>
</dbReference>
<feature type="domain" description="Helicase C-terminal" evidence="6">
    <location>
        <begin position="1014"/>
        <end position="1179"/>
    </location>
</feature>
<dbReference type="InterPro" id="IPR049730">
    <property type="entry name" value="SNF2/RAD54-like_C"/>
</dbReference>
<keyword evidence="4" id="KW-0175">Coiled coil</keyword>
<keyword evidence="8" id="KW-1185">Reference proteome</keyword>
<feature type="coiled-coil region" evidence="4">
    <location>
        <begin position="953"/>
        <end position="980"/>
    </location>
</feature>
<dbReference type="Pfam" id="PF00271">
    <property type="entry name" value="Helicase_C"/>
    <property type="match status" value="1"/>
</dbReference>
<feature type="region of interest" description="Disordered" evidence="5">
    <location>
        <begin position="1200"/>
        <end position="1243"/>
    </location>
</feature>
<dbReference type="SMART" id="SM00490">
    <property type="entry name" value="HELICc"/>
    <property type="match status" value="1"/>
</dbReference>
<protein>
    <recommendedName>
        <fullName evidence="6">Helicase C-terminal domain-containing protein</fullName>
    </recommendedName>
</protein>
<feature type="compositionally biased region" description="Polar residues" evidence="5">
    <location>
        <begin position="630"/>
        <end position="641"/>
    </location>
</feature>
<dbReference type="Gene3D" id="3.40.50.300">
    <property type="entry name" value="P-loop containing nucleotide triphosphate hydrolases"/>
    <property type="match status" value="1"/>
</dbReference>
<evidence type="ECO:0000313" key="8">
    <source>
        <dbReference type="Proteomes" id="UP000799118"/>
    </source>
</evidence>